<dbReference type="InterPro" id="IPR002477">
    <property type="entry name" value="Peptidoglycan-bd-like"/>
</dbReference>
<dbReference type="Pfam" id="PF01471">
    <property type="entry name" value="PG_binding_1"/>
    <property type="match status" value="1"/>
</dbReference>
<dbReference type="Gene3D" id="1.10.101.10">
    <property type="entry name" value="PGBD-like superfamily/PGBD"/>
    <property type="match status" value="1"/>
</dbReference>
<feature type="compositionally biased region" description="Gly residues" evidence="1">
    <location>
        <begin position="109"/>
        <end position="140"/>
    </location>
</feature>
<proteinExistence type="predicted"/>
<dbReference type="EMBL" id="CP040871">
    <property type="protein sequence ID" value="QDA57718.1"/>
    <property type="molecule type" value="Genomic_DNA"/>
</dbReference>
<evidence type="ECO:0000259" key="2">
    <source>
        <dbReference type="Pfam" id="PF01471"/>
    </source>
</evidence>
<dbReference type="AlphaFoldDB" id="A0A5B7ZS03"/>
<dbReference type="Proteomes" id="UP000308149">
    <property type="component" value="Chromosome"/>
</dbReference>
<evidence type="ECO:0000313" key="4">
    <source>
        <dbReference type="Proteomes" id="UP000308149"/>
    </source>
</evidence>
<protein>
    <submittedName>
        <fullName evidence="3">Peptidoglycan-binding protein</fullName>
    </submittedName>
</protein>
<gene>
    <name evidence="3" type="ORF">FHQ07_10585</name>
</gene>
<feature type="region of interest" description="Disordered" evidence="1">
    <location>
        <begin position="84"/>
        <end position="172"/>
    </location>
</feature>
<dbReference type="OrthoDB" id="9798982at2"/>
<dbReference type="KEGG" id="thes:FHQ07_10585"/>
<reference evidence="3 4" key="1">
    <citation type="submission" date="2019-06" db="EMBL/GenBank/DDBJ databases">
        <title>Thermomonas aquatica sp. nov., isolated from an industrial wastewater treatment plant.</title>
        <authorList>
            <person name="Jeon J.H."/>
            <person name="Park D.-S."/>
        </authorList>
    </citation>
    <scope>NUCLEOTIDE SEQUENCE [LARGE SCALE GENOMIC DNA]</scope>
    <source>
        <strain evidence="3 4">SY21</strain>
    </source>
</reference>
<evidence type="ECO:0000256" key="1">
    <source>
        <dbReference type="SAM" id="MobiDB-lite"/>
    </source>
</evidence>
<organism evidence="3 4">
    <name type="scientific">Thermomonas aquatica</name>
    <dbReference type="NCBI Taxonomy" id="2202149"/>
    <lineage>
        <taxon>Bacteria</taxon>
        <taxon>Pseudomonadati</taxon>
        <taxon>Pseudomonadota</taxon>
        <taxon>Gammaproteobacteria</taxon>
        <taxon>Lysobacterales</taxon>
        <taxon>Lysobacteraceae</taxon>
        <taxon>Thermomonas</taxon>
    </lineage>
</organism>
<evidence type="ECO:0000313" key="3">
    <source>
        <dbReference type="EMBL" id="QDA57718.1"/>
    </source>
</evidence>
<sequence>MPKNIGGTVGRGGRNFPALDVMTVQYLLNCVPAAAGGPMQELAVDGAAGPKTIAAIEKFQRGNGCVCDGRVDPGGATLRNLQARANDPYPNQPLSPAAAKGPANPFGQKGFGQPGGKGGGPGDPFGQKGFGQPGGKGGSPGDPFGQKSGGGMPPGGGGGFPFPQKGGGAKGY</sequence>
<dbReference type="InterPro" id="IPR036366">
    <property type="entry name" value="PGBDSf"/>
</dbReference>
<name>A0A5B7ZS03_9GAMM</name>
<feature type="domain" description="Peptidoglycan binding-like" evidence="2">
    <location>
        <begin position="20"/>
        <end position="73"/>
    </location>
</feature>
<dbReference type="SUPFAM" id="SSF47090">
    <property type="entry name" value="PGBD-like"/>
    <property type="match status" value="1"/>
</dbReference>
<feature type="compositionally biased region" description="Gly residues" evidence="1">
    <location>
        <begin position="147"/>
        <end position="172"/>
    </location>
</feature>
<dbReference type="RefSeq" id="WP_139716769.1">
    <property type="nucleotide sequence ID" value="NZ_CP040871.1"/>
</dbReference>
<accession>A0A5B7ZS03</accession>
<keyword evidence="4" id="KW-1185">Reference proteome</keyword>
<dbReference type="InterPro" id="IPR036365">
    <property type="entry name" value="PGBD-like_sf"/>
</dbReference>